<dbReference type="EMBL" id="OIVN01000248">
    <property type="protein sequence ID" value="SPC77040.1"/>
    <property type="molecule type" value="Genomic_DNA"/>
</dbReference>
<sequence length="63" mass="7053">MPVFRSRPDLRQGRRGPRPGPAGLRYGRLHSPLQEKEVRLRHPGLGPAPPRGPRVQEEALVSL</sequence>
<organism evidence="2">
    <name type="scientific">Fagus sylvatica</name>
    <name type="common">Beechnut</name>
    <dbReference type="NCBI Taxonomy" id="28930"/>
    <lineage>
        <taxon>Eukaryota</taxon>
        <taxon>Viridiplantae</taxon>
        <taxon>Streptophyta</taxon>
        <taxon>Embryophyta</taxon>
        <taxon>Tracheophyta</taxon>
        <taxon>Spermatophyta</taxon>
        <taxon>Magnoliopsida</taxon>
        <taxon>eudicotyledons</taxon>
        <taxon>Gunneridae</taxon>
        <taxon>Pentapetalae</taxon>
        <taxon>rosids</taxon>
        <taxon>fabids</taxon>
        <taxon>Fagales</taxon>
        <taxon>Fagaceae</taxon>
        <taxon>Fagus</taxon>
    </lineage>
</organism>
<protein>
    <submittedName>
        <fullName evidence="2">Uncharacterized protein</fullName>
    </submittedName>
</protein>
<proteinExistence type="predicted"/>
<gene>
    <name evidence="2" type="ORF">FSB_LOCUS4922</name>
</gene>
<evidence type="ECO:0000313" key="2">
    <source>
        <dbReference type="EMBL" id="SPC77040.1"/>
    </source>
</evidence>
<name>A0A2N9EQU6_FAGSY</name>
<evidence type="ECO:0000256" key="1">
    <source>
        <dbReference type="SAM" id="MobiDB-lite"/>
    </source>
</evidence>
<reference evidence="2" key="1">
    <citation type="submission" date="2018-02" db="EMBL/GenBank/DDBJ databases">
        <authorList>
            <person name="Cohen D.B."/>
            <person name="Kent A.D."/>
        </authorList>
    </citation>
    <scope>NUCLEOTIDE SEQUENCE</scope>
</reference>
<accession>A0A2N9EQU6</accession>
<feature type="region of interest" description="Disordered" evidence="1">
    <location>
        <begin position="1"/>
        <end position="63"/>
    </location>
</feature>
<feature type="compositionally biased region" description="Basic and acidic residues" evidence="1">
    <location>
        <begin position="1"/>
        <end position="12"/>
    </location>
</feature>
<dbReference type="AlphaFoldDB" id="A0A2N9EQU6"/>